<evidence type="ECO:0000256" key="4">
    <source>
        <dbReference type="ARBA" id="ARBA00023204"/>
    </source>
</evidence>
<feature type="region of interest" description="Disordered" evidence="6">
    <location>
        <begin position="334"/>
        <end position="366"/>
    </location>
</feature>
<evidence type="ECO:0000256" key="2">
    <source>
        <dbReference type="ARBA" id="ARBA00009525"/>
    </source>
</evidence>
<dbReference type="SMART" id="SM01031">
    <property type="entry name" value="BHD_2"/>
    <property type="match status" value="1"/>
</dbReference>
<evidence type="ECO:0000256" key="6">
    <source>
        <dbReference type="SAM" id="MobiDB-lite"/>
    </source>
</evidence>
<dbReference type="GO" id="GO:0071942">
    <property type="term" value="C:XPC complex"/>
    <property type="evidence" value="ECO:0007669"/>
    <property type="project" value="TreeGrafter"/>
</dbReference>
<feature type="region of interest" description="Disordered" evidence="6">
    <location>
        <begin position="491"/>
        <end position="519"/>
    </location>
</feature>
<dbReference type="GO" id="GO:0006289">
    <property type="term" value="P:nucleotide-excision repair"/>
    <property type="evidence" value="ECO:0007669"/>
    <property type="project" value="InterPro"/>
</dbReference>
<evidence type="ECO:0000259" key="7">
    <source>
        <dbReference type="SMART" id="SM01030"/>
    </source>
</evidence>
<dbReference type="InterPro" id="IPR018328">
    <property type="entry name" value="Rad4_beta-hairpin_dom3"/>
</dbReference>
<feature type="region of interest" description="Disordered" evidence="6">
    <location>
        <begin position="182"/>
        <end position="214"/>
    </location>
</feature>
<keyword evidence="4" id="KW-0234">DNA repair</keyword>
<dbReference type="Pfam" id="PF10404">
    <property type="entry name" value="BHD_2"/>
    <property type="match status" value="1"/>
</dbReference>
<dbReference type="Gene3D" id="2.20.20.110">
    <property type="entry name" value="Rad4, beta-hairpin domain BHD1"/>
    <property type="match status" value="1"/>
</dbReference>
<feature type="compositionally biased region" description="Basic and acidic residues" evidence="6">
    <location>
        <begin position="33"/>
        <end position="44"/>
    </location>
</feature>
<accession>A0AAF0IKD6</accession>
<evidence type="ECO:0000313" key="10">
    <source>
        <dbReference type="EMBL" id="WEW59606.1"/>
    </source>
</evidence>
<evidence type="ECO:0000259" key="8">
    <source>
        <dbReference type="SMART" id="SM01031"/>
    </source>
</evidence>
<feature type="compositionally biased region" description="Acidic residues" evidence="6">
    <location>
        <begin position="828"/>
        <end position="846"/>
    </location>
</feature>
<dbReference type="Pfam" id="PF10403">
    <property type="entry name" value="BHD_1"/>
    <property type="match status" value="1"/>
</dbReference>
<dbReference type="InterPro" id="IPR018327">
    <property type="entry name" value="BHD_2"/>
</dbReference>
<dbReference type="SMART" id="SM01030">
    <property type="entry name" value="BHD_1"/>
    <property type="match status" value="1"/>
</dbReference>
<dbReference type="InterPro" id="IPR038765">
    <property type="entry name" value="Papain-like_cys_pep_sf"/>
</dbReference>
<evidence type="ECO:0000313" key="11">
    <source>
        <dbReference type="Proteomes" id="UP001219355"/>
    </source>
</evidence>
<evidence type="ECO:0000259" key="9">
    <source>
        <dbReference type="SMART" id="SM01032"/>
    </source>
</evidence>
<dbReference type="SUPFAM" id="SSF54001">
    <property type="entry name" value="Cysteine proteinases"/>
    <property type="match status" value="1"/>
</dbReference>
<dbReference type="SMART" id="SM01032">
    <property type="entry name" value="BHD_3"/>
    <property type="match status" value="1"/>
</dbReference>
<organism evidence="10 11">
    <name type="scientific">Emydomyces testavorans</name>
    <dbReference type="NCBI Taxonomy" id="2070801"/>
    <lineage>
        <taxon>Eukaryota</taxon>
        <taxon>Fungi</taxon>
        <taxon>Dikarya</taxon>
        <taxon>Ascomycota</taxon>
        <taxon>Pezizomycotina</taxon>
        <taxon>Eurotiomycetes</taxon>
        <taxon>Eurotiomycetidae</taxon>
        <taxon>Onygenales</taxon>
        <taxon>Nannizziopsiaceae</taxon>
        <taxon>Emydomyces</taxon>
    </lineage>
</organism>
<keyword evidence="5" id="KW-0539">Nucleus</keyword>
<evidence type="ECO:0000256" key="1">
    <source>
        <dbReference type="ARBA" id="ARBA00004123"/>
    </source>
</evidence>
<keyword evidence="3" id="KW-0227">DNA damage</keyword>
<dbReference type="InterPro" id="IPR036985">
    <property type="entry name" value="Transglutaminase-like_sf"/>
</dbReference>
<feature type="region of interest" description="Disordered" evidence="6">
    <location>
        <begin position="1"/>
        <end position="74"/>
    </location>
</feature>
<proteinExistence type="inferred from homology"/>
<keyword evidence="11" id="KW-1185">Reference proteome</keyword>
<feature type="compositionally biased region" description="Basic and acidic residues" evidence="6">
    <location>
        <begin position="806"/>
        <end position="822"/>
    </location>
</feature>
<feature type="region of interest" description="Disordered" evidence="6">
    <location>
        <begin position="806"/>
        <end position="846"/>
    </location>
</feature>
<dbReference type="InterPro" id="IPR018326">
    <property type="entry name" value="Rad4_beta-hairpin_dom1"/>
</dbReference>
<dbReference type="Pfam" id="PF10405">
    <property type="entry name" value="BHD_3"/>
    <property type="match status" value="1"/>
</dbReference>
<dbReference type="GO" id="GO:0003697">
    <property type="term" value="F:single-stranded DNA binding"/>
    <property type="evidence" value="ECO:0007669"/>
    <property type="project" value="TreeGrafter"/>
</dbReference>
<dbReference type="Proteomes" id="UP001219355">
    <property type="component" value="Chromosome 3"/>
</dbReference>
<dbReference type="GO" id="GO:0006298">
    <property type="term" value="P:mismatch repair"/>
    <property type="evidence" value="ECO:0007669"/>
    <property type="project" value="TreeGrafter"/>
</dbReference>
<dbReference type="InterPro" id="IPR004583">
    <property type="entry name" value="DNA_repair_Rad4"/>
</dbReference>
<evidence type="ECO:0000256" key="3">
    <source>
        <dbReference type="ARBA" id="ARBA00022763"/>
    </source>
</evidence>
<feature type="compositionally biased region" description="Basic and acidic residues" evidence="6">
    <location>
        <begin position="779"/>
        <end position="791"/>
    </location>
</feature>
<gene>
    <name evidence="10" type="ORF">PRK78_005080</name>
</gene>
<comment type="similarity">
    <text evidence="2">Belongs to the XPC family.</text>
</comment>
<feature type="compositionally biased region" description="Acidic residues" evidence="6">
    <location>
        <begin position="64"/>
        <end position="74"/>
    </location>
</feature>
<feature type="domain" description="Rad4 beta-hairpin" evidence="7">
    <location>
        <begin position="514"/>
        <end position="571"/>
    </location>
</feature>
<dbReference type="GO" id="GO:0003684">
    <property type="term" value="F:damaged DNA binding"/>
    <property type="evidence" value="ECO:0007669"/>
    <property type="project" value="InterPro"/>
</dbReference>
<dbReference type="PANTHER" id="PTHR12135:SF2">
    <property type="entry name" value="DNA REPAIR PROTEIN RAD34"/>
    <property type="match status" value="1"/>
</dbReference>
<feature type="region of interest" description="Disordered" evidence="6">
    <location>
        <begin position="768"/>
        <end position="794"/>
    </location>
</feature>
<dbReference type="InterPro" id="IPR018325">
    <property type="entry name" value="Rad4/PNGase_transGLS-fold"/>
</dbReference>
<evidence type="ECO:0000256" key="5">
    <source>
        <dbReference type="ARBA" id="ARBA00023242"/>
    </source>
</evidence>
<dbReference type="FunFam" id="3.30.70.2460:FF:000001">
    <property type="entry name" value="DNA repair protein Rad4 family"/>
    <property type="match status" value="1"/>
</dbReference>
<dbReference type="Gene3D" id="3.30.70.2460">
    <property type="entry name" value="Rad4, beta-hairpin domain BHD3"/>
    <property type="match status" value="1"/>
</dbReference>
<feature type="domain" description="Rad4 beta-hairpin" evidence="9">
    <location>
        <begin position="643"/>
        <end position="717"/>
    </location>
</feature>
<name>A0AAF0IKD6_9EURO</name>
<dbReference type="InterPro" id="IPR042488">
    <property type="entry name" value="Rad4_BHD3_sf"/>
</dbReference>
<dbReference type="Pfam" id="PF03835">
    <property type="entry name" value="Rad4"/>
    <property type="match status" value="1"/>
</dbReference>
<dbReference type="AlphaFoldDB" id="A0AAF0IKD6"/>
<reference evidence="10" key="1">
    <citation type="submission" date="2023-03" db="EMBL/GenBank/DDBJ databases">
        <title>Emydomyces testavorans Genome Sequence.</title>
        <authorList>
            <person name="Hoyer L."/>
        </authorList>
    </citation>
    <scope>NUCLEOTIDE SEQUENCE</scope>
    <source>
        <strain evidence="10">16-2883</strain>
    </source>
</reference>
<dbReference type="PANTHER" id="PTHR12135">
    <property type="entry name" value="DNA REPAIR PROTEIN XP-C / RAD4"/>
    <property type="match status" value="1"/>
</dbReference>
<dbReference type="EMBL" id="CP120629">
    <property type="protein sequence ID" value="WEW59606.1"/>
    <property type="molecule type" value="Genomic_DNA"/>
</dbReference>
<feature type="compositionally biased region" description="Basic and acidic residues" evidence="6">
    <location>
        <begin position="1"/>
        <end position="21"/>
    </location>
</feature>
<sequence length="846" mass="95598">MPPFVPRKDRDPGDYPSKRGLLEALDAPPKSATLEELKNRKISTETDSASLSSLSSLVSQNGDGEVEYDTDDDDEDEVNWEDAFAGASASATVPAPELRDLDITLEKSQSALTESLGAKKGPSKIERFIRIQTHCMHVQFLLFHNAIRNSWINDPEIHEILRKKLPEGVATEVNMWRMAAGLNNPKPAPKQAPMNRKQDRNWSKSSTPAVTNKLEPGRRDPTLVLLRVVAAYWTANFTITSPGLRKRGYRPSSVLQDELNSFNKGEEDENRFGEKIRNLSEFREHARRLCGSRDVGAQLFTALLRAIGLEARMVASLQPIGFGWTKVENYNSTDETVQNRSAESEEGSSNGESRIRSRKKPKTFDKVMDEDPRFPTYWSEVESPFTQEIIPVESLVLPNSVAKTPELLAAFEPRGAKAEKAKLVIAYVVAYSPDATAKDVTIRYLRRQMWPGKTKGFRIPVEKPVDTGLGTGPYAYDWFKATMRGFVRPRDKRTAVDEKEDSDLVARQPEKKAPKEGDTLQSLRTSKDFVLERFLRREEAIRPGACHVRTFVSGKGTKQKEEKVYRRSDIQKCLSSESWHKEGRRIKLGETPLKLVPIRAVTLNRKREVDEMERETGEKPKQGLYALDQTEYIIPDPIKGGKIPKNEYGNIDCFTPWMIPKGAVHIPWPSTVRVCKKLGVEYAEAVTGFEFGSKMAVPVIQGVVVAAENEGLVKDAWRAEDAQKRERERLKQEKLILSTWRKFIMGLRISERIQEEYGNAVEAESHNPFVNRRNLQPSDEDHIQGNERDFQEGGGFLVHGEDAAEHDHLNFQEPRCEAEGSKELPIMLEDDSSELSEVESLESEPP</sequence>
<dbReference type="GO" id="GO:0005737">
    <property type="term" value="C:cytoplasm"/>
    <property type="evidence" value="ECO:0007669"/>
    <property type="project" value="TreeGrafter"/>
</dbReference>
<dbReference type="Gene3D" id="3.90.260.10">
    <property type="entry name" value="Transglutaminase-like"/>
    <property type="match status" value="1"/>
</dbReference>
<feature type="compositionally biased region" description="Basic and acidic residues" evidence="6">
    <location>
        <begin position="491"/>
        <end position="518"/>
    </location>
</feature>
<feature type="compositionally biased region" description="Low complexity" evidence="6">
    <location>
        <begin position="48"/>
        <end position="59"/>
    </location>
</feature>
<protein>
    <submittedName>
        <fullName evidence="10">Uncharacterized protein</fullName>
    </submittedName>
</protein>
<comment type="subcellular location">
    <subcellularLocation>
        <location evidence="1">Nucleus</location>
    </subcellularLocation>
</comment>
<feature type="domain" description="Rad4 beta-hairpin" evidence="8">
    <location>
        <begin position="573"/>
        <end position="636"/>
    </location>
</feature>
<dbReference type="GO" id="GO:0000111">
    <property type="term" value="C:nucleotide-excision repair factor 2 complex"/>
    <property type="evidence" value="ECO:0007669"/>
    <property type="project" value="TreeGrafter"/>
</dbReference>